<organism evidence="2 3">
    <name type="scientific">Pseudarthrobacter quantipunctorum</name>
    <dbReference type="NCBI Taxonomy" id="3128980"/>
    <lineage>
        <taxon>Bacteria</taxon>
        <taxon>Bacillati</taxon>
        <taxon>Actinomycetota</taxon>
        <taxon>Actinomycetes</taxon>
        <taxon>Micrococcales</taxon>
        <taxon>Micrococcaceae</taxon>
        <taxon>Pseudarthrobacter</taxon>
    </lineage>
</organism>
<dbReference type="RefSeq" id="WP_406637008.1">
    <property type="nucleotide sequence ID" value="NZ_CP148033.1"/>
</dbReference>
<feature type="compositionally biased region" description="Gly residues" evidence="1">
    <location>
        <begin position="92"/>
        <end position="119"/>
    </location>
</feature>
<accession>A0ABZ2R6S0</accession>
<dbReference type="Proteomes" id="UP001623384">
    <property type="component" value="Chromosome"/>
</dbReference>
<dbReference type="EMBL" id="CP148033">
    <property type="protein sequence ID" value="WXK94124.1"/>
    <property type="molecule type" value="Genomic_DNA"/>
</dbReference>
<evidence type="ECO:0000256" key="1">
    <source>
        <dbReference type="SAM" id="MobiDB-lite"/>
    </source>
</evidence>
<feature type="region of interest" description="Disordered" evidence="1">
    <location>
        <begin position="82"/>
        <end position="135"/>
    </location>
</feature>
<keyword evidence="3" id="KW-1185">Reference proteome</keyword>
<gene>
    <name evidence="2" type="ORF">WHH00_04770</name>
</gene>
<reference evidence="2 3" key="1">
    <citation type="submission" date="2024-03" db="EMBL/GenBank/DDBJ databases">
        <title>Rhodococcus navarretei sp. nov. and Pseudarthrobacter quantumdoti sp. nov., two new species with the ability to biosynthesize Quantum Dots isolated from soil samples at Union Glacier, Antarctica.</title>
        <authorList>
            <person name="Vargas M."/>
        </authorList>
    </citation>
    <scope>NUCLEOTIDE SEQUENCE [LARGE SCALE GENOMIC DNA]</scope>
    <source>
        <strain evidence="2 3">RC-2-3</strain>
    </source>
</reference>
<dbReference type="Gene3D" id="1.10.287.1060">
    <property type="entry name" value="ESAT-6-like"/>
    <property type="match status" value="1"/>
</dbReference>
<dbReference type="InterPro" id="IPR029013">
    <property type="entry name" value="HP0062-like_sf"/>
</dbReference>
<evidence type="ECO:0000313" key="2">
    <source>
        <dbReference type="EMBL" id="WXK94124.1"/>
    </source>
</evidence>
<name>A0ABZ2R6S0_9MICC</name>
<evidence type="ECO:0008006" key="4">
    <source>
        <dbReference type="Google" id="ProtNLM"/>
    </source>
</evidence>
<sequence length="330" mass="33921">MAGNLWGADVDQLRTLARQFSKTADLLLQQSTQLSGQINNSPAWKGQDAEHFRSDWNGNHRALLQKTAARLKQESKLLLTNAEEQDRASSTGGSGGPGGSGGSGGPGTGVPGSVGGPGTGRPASGNPWGPDWLADPDSPFRDGWDIYNLTKAFPNLRAGLFDLGAFIGKADSVGEFFSKDFREVARAFQDSNILSQYFNTSSELFDGRWDTALNLVDGGKAATFFEVGGKVLGGVGVGLDLLDTVNNISEGDAGGAVYSGIKAGLGVASFAPPPVGTAAMVASGALAIYDNVPVVKETVNAIGGSIADGAEAAWEGAGDAAGEVGDFFGF</sequence>
<proteinExistence type="predicted"/>
<protein>
    <recommendedName>
        <fullName evidence="4">WXG100 family type VII secretion target</fullName>
    </recommendedName>
</protein>
<dbReference type="SUPFAM" id="SSF158414">
    <property type="entry name" value="HP0062-like"/>
    <property type="match status" value="1"/>
</dbReference>
<evidence type="ECO:0000313" key="3">
    <source>
        <dbReference type="Proteomes" id="UP001623384"/>
    </source>
</evidence>